<dbReference type="GO" id="GO:0120035">
    <property type="term" value="P:regulation of plasma membrane bounded cell projection organization"/>
    <property type="evidence" value="ECO:0007669"/>
    <property type="project" value="TreeGrafter"/>
</dbReference>
<dbReference type="GO" id="GO:0050850">
    <property type="term" value="P:positive regulation of calcium-mediated signaling"/>
    <property type="evidence" value="ECO:0007669"/>
    <property type="project" value="TreeGrafter"/>
</dbReference>
<gene>
    <name evidence="7" type="primary">Treml2</name>
    <name evidence="7" type="ORF">SAPAEN_R10388</name>
</gene>
<comment type="caution">
    <text evidence="7">The sequence shown here is derived from an EMBL/GenBank/DDBJ whole genome shotgun (WGS) entry which is preliminary data.</text>
</comment>
<dbReference type="InterPro" id="IPR036179">
    <property type="entry name" value="Ig-like_dom_sf"/>
</dbReference>
<dbReference type="Proteomes" id="UP000589485">
    <property type="component" value="Unassembled WGS sequence"/>
</dbReference>
<evidence type="ECO:0000256" key="3">
    <source>
        <dbReference type="ARBA" id="ARBA00023136"/>
    </source>
</evidence>
<evidence type="ECO:0000256" key="4">
    <source>
        <dbReference type="SAM" id="MobiDB-lite"/>
    </source>
</evidence>
<dbReference type="OrthoDB" id="8959642at2759"/>
<dbReference type="InterPro" id="IPR013106">
    <property type="entry name" value="Ig_V-set"/>
</dbReference>
<keyword evidence="3 5" id="KW-0472">Membrane</keyword>
<dbReference type="EMBL" id="VZSY01000110">
    <property type="protein sequence ID" value="NXA06891.1"/>
    <property type="molecule type" value="Genomic_DNA"/>
</dbReference>
<feature type="compositionally biased region" description="Basic and acidic residues" evidence="4">
    <location>
        <begin position="183"/>
        <end position="193"/>
    </location>
</feature>
<keyword evidence="2 5" id="KW-0812">Transmembrane</keyword>
<evidence type="ECO:0000259" key="6">
    <source>
        <dbReference type="PROSITE" id="PS50835"/>
    </source>
</evidence>
<feature type="non-terminal residue" evidence="7">
    <location>
        <position position="1"/>
    </location>
</feature>
<dbReference type="InterPro" id="IPR007110">
    <property type="entry name" value="Ig-like_dom"/>
</dbReference>
<feature type="region of interest" description="Disordered" evidence="4">
    <location>
        <begin position="180"/>
        <end position="210"/>
    </location>
</feature>
<dbReference type="InterPro" id="IPR050671">
    <property type="entry name" value="CD300_family_receptors"/>
</dbReference>
<protein>
    <submittedName>
        <fullName evidence="7">TRML2 protein</fullName>
    </submittedName>
</protein>
<dbReference type="GO" id="GO:1903980">
    <property type="term" value="P:positive regulation of microglial cell activation"/>
    <property type="evidence" value="ECO:0007669"/>
    <property type="project" value="TreeGrafter"/>
</dbReference>
<dbReference type="Pfam" id="PF07686">
    <property type="entry name" value="V-set"/>
    <property type="match status" value="1"/>
</dbReference>
<evidence type="ECO:0000313" key="8">
    <source>
        <dbReference type="Proteomes" id="UP000589485"/>
    </source>
</evidence>
<proteinExistence type="predicted"/>
<evidence type="ECO:0000256" key="5">
    <source>
        <dbReference type="SAM" id="Phobius"/>
    </source>
</evidence>
<dbReference type="GO" id="GO:0005886">
    <property type="term" value="C:plasma membrane"/>
    <property type="evidence" value="ECO:0007669"/>
    <property type="project" value="TreeGrafter"/>
</dbReference>
<feature type="domain" description="Ig-like" evidence="6">
    <location>
        <begin position="1"/>
        <end position="99"/>
    </location>
</feature>
<keyword evidence="8" id="KW-1185">Reference proteome</keyword>
<evidence type="ECO:0000256" key="2">
    <source>
        <dbReference type="ARBA" id="ARBA00022692"/>
    </source>
</evidence>
<dbReference type="GO" id="GO:0070374">
    <property type="term" value="P:positive regulation of ERK1 and ERK2 cascade"/>
    <property type="evidence" value="ECO:0007669"/>
    <property type="project" value="TreeGrafter"/>
</dbReference>
<sequence>LQAQTPHAEVRRREGDTLYVQCPYTAKTGKDWKAWCRMKNGQCVDYLAYTGYRTKDEKTTINDNATARTVSVIMTGLKTEDSGTYSCIQRDSSPLKTISLNIFKDILGVFQGHRSTQPRSQAMSLSNVNTFILLSVVLSILLILAFITSVTLCVRLRKLLERTGMCSSCSCVFPFFSQLGSTGRRESSKDDSRGPNCINRDLQSRPSPGDPLYCNIEPSQAHRNPKDENVEYAVIAFDHLARNDMG</sequence>
<dbReference type="AlphaFoldDB" id="A0A7K7STN8"/>
<evidence type="ECO:0000256" key="1">
    <source>
        <dbReference type="ARBA" id="ARBA00004370"/>
    </source>
</evidence>
<feature type="transmembrane region" description="Helical" evidence="5">
    <location>
        <begin position="131"/>
        <end position="154"/>
    </location>
</feature>
<accession>A0A7K7STN8</accession>
<keyword evidence="5" id="KW-1133">Transmembrane helix</keyword>
<dbReference type="PANTHER" id="PTHR11860">
    <property type="entry name" value="POLYMERIC-IMMUNOGLOBULIN RECEPTOR"/>
    <property type="match status" value="1"/>
</dbReference>
<comment type="subcellular location">
    <subcellularLocation>
        <location evidence="1">Membrane</location>
    </subcellularLocation>
</comment>
<dbReference type="SMART" id="SM00406">
    <property type="entry name" value="IGv"/>
    <property type="match status" value="1"/>
</dbReference>
<dbReference type="SUPFAM" id="SSF48726">
    <property type="entry name" value="Immunoglobulin"/>
    <property type="match status" value="1"/>
</dbReference>
<dbReference type="GO" id="GO:0060100">
    <property type="term" value="P:positive regulation of phagocytosis, engulfment"/>
    <property type="evidence" value="ECO:0007669"/>
    <property type="project" value="TreeGrafter"/>
</dbReference>
<dbReference type="GO" id="GO:0004888">
    <property type="term" value="F:transmembrane signaling receptor activity"/>
    <property type="evidence" value="ECO:0007669"/>
    <property type="project" value="TreeGrafter"/>
</dbReference>
<evidence type="ECO:0000313" key="7">
    <source>
        <dbReference type="EMBL" id="NXA06891.1"/>
    </source>
</evidence>
<dbReference type="PROSITE" id="PS50835">
    <property type="entry name" value="IG_LIKE"/>
    <property type="match status" value="1"/>
</dbReference>
<dbReference type="InterPro" id="IPR013783">
    <property type="entry name" value="Ig-like_fold"/>
</dbReference>
<name>A0A7K7STN8_9TYRA</name>
<dbReference type="Gene3D" id="2.60.40.10">
    <property type="entry name" value="Immunoglobulins"/>
    <property type="match status" value="1"/>
</dbReference>
<dbReference type="PANTHER" id="PTHR11860:SF54">
    <property type="entry name" value="TRIGGERING RECEPTOR EXPRESSED ON MYELOID CELLS 2"/>
    <property type="match status" value="1"/>
</dbReference>
<organism evidence="7 8">
    <name type="scientific">Sapayoa aenigma</name>
    <name type="common">broad-billed sapayoa</name>
    <dbReference type="NCBI Taxonomy" id="239371"/>
    <lineage>
        <taxon>Eukaryota</taxon>
        <taxon>Metazoa</taxon>
        <taxon>Chordata</taxon>
        <taxon>Craniata</taxon>
        <taxon>Vertebrata</taxon>
        <taxon>Euteleostomi</taxon>
        <taxon>Archelosauria</taxon>
        <taxon>Archosauria</taxon>
        <taxon>Dinosauria</taxon>
        <taxon>Saurischia</taxon>
        <taxon>Theropoda</taxon>
        <taxon>Coelurosauria</taxon>
        <taxon>Aves</taxon>
        <taxon>Neognathae</taxon>
        <taxon>Neoaves</taxon>
        <taxon>Telluraves</taxon>
        <taxon>Australaves</taxon>
        <taxon>Passeriformes</taxon>
        <taxon>Tyrannidae</taxon>
        <taxon>Sapayoa</taxon>
    </lineage>
</organism>
<feature type="non-terminal residue" evidence="7">
    <location>
        <position position="246"/>
    </location>
</feature>
<reference evidence="7 8" key="1">
    <citation type="submission" date="2019-09" db="EMBL/GenBank/DDBJ databases">
        <title>Bird 10,000 Genomes (B10K) Project - Family phase.</title>
        <authorList>
            <person name="Zhang G."/>
        </authorList>
    </citation>
    <scope>NUCLEOTIDE SEQUENCE [LARGE SCALE GENOMIC DNA]</scope>
    <source>
        <strain evidence="7">B10K-DU-030-41</strain>
        <tissue evidence="7">Muscle</tissue>
    </source>
</reference>